<accession>Q23YP9</accession>
<reference evidence="2" key="1">
    <citation type="journal article" date="2006" name="PLoS Biol.">
        <title>Macronuclear genome sequence of the ciliate Tetrahymena thermophila, a model eukaryote.</title>
        <authorList>
            <person name="Eisen J.A."/>
            <person name="Coyne R.S."/>
            <person name="Wu M."/>
            <person name="Wu D."/>
            <person name="Thiagarajan M."/>
            <person name="Wortman J.R."/>
            <person name="Badger J.H."/>
            <person name="Ren Q."/>
            <person name="Amedeo P."/>
            <person name="Jones K.M."/>
            <person name="Tallon L.J."/>
            <person name="Delcher A.L."/>
            <person name="Salzberg S.L."/>
            <person name="Silva J.C."/>
            <person name="Haas B.J."/>
            <person name="Majoros W.H."/>
            <person name="Farzad M."/>
            <person name="Carlton J.M."/>
            <person name="Smith R.K. Jr."/>
            <person name="Garg J."/>
            <person name="Pearlman R.E."/>
            <person name="Karrer K.M."/>
            <person name="Sun L."/>
            <person name="Manning G."/>
            <person name="Elde N.C."/>
            <person name="Turkewitz A.P."/>
            <person name="Asai D.J."/>
            <person name="Wilkes D.E."/>
            <person name="Wang Y."/>
            <person name="Cai H."/>
            <person name="Collins K."/>
            <person name="Stewart B.A."/>
            <person name="Lee S.R."/>
            <person name="Wilamowska K."/>
            <person name="Weinberg Z."/>
            <person name="Ruzzo W.L."/>
            <person name="Wloga D."/>
            <person name="Gaertig J."/>
            <person name="Frankel J."/>
            <person name="Tsao C.-C."/>
            <person name="Gorovsky M.A."/>
            <person name="Keeling P.J."/>
            <person name="Waller R.F."/>
            <person name="Patron N.J."/>
            <person name="Cherry J.M."/>
            <person name="Stover N.A."/>
            <person name="Krieger C.J."/>
            <person name="del Toro C."/>
            <person name="Ryder H.F."/>
            <person name="Williamson S.C."/>
            <person name="Barbeau R.A."/>
            <person name="Hamilton E.P."/>
            <person name="Orias E."/>
        </authorList>
    </citation>
    <scope>NUCLEOTIDE SEQUENCE [LARGE SCALE GENOMIC DNA]</scope>
    <source>
        <strain evidence="2">SB210</strain>
    </source>
</reference>
<dbReference type="Proteomes" id="UP000009168">
    <property type="component" value="Unassembled WGS sequence"/>
</dbReference>
<dbReference type="InterPro" id="IPR028008">
    <property type="entry name" value="DUF4441"/>
</dbReference>
<proteinExistence type="predicted"/>
<dbReference type="InParanoid" id="Q23YP9"/>
<organism evidence="1 2">
    <name type="scientific">Tetrahymena thermophila (strain SB210)</name>
    <dbReference type="NCBI Taxonomy" id="312017"/>
    <lineage>
        <taxon>Eukaryota</taxon>
        <taxon>Sar</taxon>
        <taxon>Alveolata</taxon>
        <taxon>Ciliophora</taxon>
        <taxon>Intramacronucleata</taxon>
        <taxon>Oligohymenophorea</taxon>
        <taxon>Hymenostomatida</taxon>
        <taxon>Tetrahymenina</taxon>
        <taxon>Tetrahymenidae</taxon>
        <taxon>Tetrahymena</taxon>
    </lineage>
</organism>
<evidence type="ECO:0000313" key="1">
    <source>
        <dbReference type="EMBL" id="EAS01673.2"/>
    </source>
</evidence>
<dbReference type="EMBL" id="GG662558">
    <property type="protein sequence ID" value="EAS01673.2"/>
    <property type="molecule type" value="Genomic_DNA"/>
</dbReference>
<dbReference type="RefSeq" id="XP_001021918.2">
    <property type="nucleotide sequence ID" value="XM_001021918.2"/>
</dbReference>
<evidence type="ECO:0000313" key="2">
    <source>
        <dbReference type="Proteomes" id="UP000009168"/>
    </source>
</evidence>
<dbReference type="GeneID" id="7834776"/>
<gene>
    <name evidence="1" type="ORF">TTHERM_01207730</name>
</gene>
<sequence>MKNIQMFNTQIKLQLLNIKTLSTNKLIKTVKMKRASKQNKGKRGSSKNDRCNYRMIDDADKHEIRQIQQYNNYMSLFRFNSKVKIEEIYDKCDEISIEPESENISQVNKNEINDGVSEEQNELLQVDIKLFLEKSKQNIYKNIINAFYRHIHTLKDTMLQKIYEALTKDKWQFSYIALRVYQNLKGCGRFSLKIKNLLTSPNLKNIFLFFLQNADDFWIKDSKIKNKEQLLKSISLIITAYENDCDFLLSHICYYKKQKKLTCD</sequence>
<dbReference type="KEGG" id="tet:TTHERM_01207730"/>
<dbReference type="AlphaFoldDB" id="Q23YP9"/>
<protein>
    <submittedName>
        <fullName evidence="1">Uncharacterized protein</fullName>
    </submittedName>
</protein>
<name>Q23YP9_TETTS</name>
<keyword evidence="2" id="KW-1185">Reference proteome</keyword>
<dbReference type="Pfam" id="PF14536">
    <property type="entry name" value="DUF4441"/>
    <property type="match status" value="1"/>
</dbReference>
<dbReference type="HOGENOM" id="CLU_098858_0_0_1"/>